<evidence type="ECO:0008006" key="5">
    <source>
        <dbReference type="Google" id="ProtNLM"/>
    </source>
</evidence>
<sequence precursor="true">MNEKTIILVTFTSIVLAACTAGITTAGGQAKPAGSAAAGSLSWISPKPSGKSEGGDAKICTLDAKQCPDGSFVSRNPANNCAFNPCPGEPK</sequence>
<feature type="chain" id="PRO_5025067831" description="Lipoprotein" evidence="2">
    <location>
        <begin position="18"/>
        <end position="91"/>
    </location>
</feature>
<proteinExistence type="predicted"/>
<feature type="region of interest" description="Disordered" evidence="1">
    <location>
        <begin position="26"/>
        <end position="55"/>
    </location>
</feature>
<evidence type="ECO:0000256" key="2">
    <source>
        <dbReference type="SAM" id="SignalP"/>
    </source>
</evidence>
<feature type="signal peptide" evidence="2">
    <location>
        <begin position="1"/>
        <end position="17"/>
    </location>
</feature>
<organism evidence="3 4">
    <name type="scientific">Thiothrix nivea (strain ATCC 35100 / DSM 5205 / JP2)</name>
    <dbReference type="NCBI Taxonomy" id="870187"/>
    <lineage>
        <taxon>Bacteria</taxon>
        <taxon>Pseudomonadati</taxon>
        <taxon>Pseudomonadota</taxon>
        <taxon>Gammaproteobacteria</taxon>
        <taxon>Thiotrichales</taxon>
        <taxon>Thiotrichaceae</taxon>
        <taxon>Thiothrix</taxon>
    </lineage>
</organism>
<accession>A0A656HFJ5</accession>
<dbReference type="EMBL" id="JH651384">
    <property type="protein sequence ID" value="EIJ35143.1"/>
    <property type="molecule type" value="Genomic_DNA"/>
</dbReference>
<name>A0A656HFJ5_THINJ</name>
<evidence type="ECO:0000313" key="3">
    <source>
        <dbReference type="EMBL" id="EIJ35143.1"/>
    </source>
</evidence>
<dbReference type="RefSeq" id="WP_002709055.1">
    <property type="nucleotide sequence ID" value="NZ_JH651384.1"/>
</dbReference>
<evidence type="ECO:0000256" key="1">
    <source>
        <dbReference type="SAM" id="MobiDB-lite"/>
    </source>
</evidence>
<keyword evidence="4" id="KW-1185">Reference proteome</keyword>
<dbReference type="AlphaFoldDB" id="A0A656HFJ5"/>
<reference evidence="4" key="1">
    <citation type="journal article" date="2011" name="Stand. Genomic Sci.">
        <title>Genome sequence of the filamentous, gliding Thiothrix nivea neotype strain (JP2(T)).</title>
        <authorList>
            <person name="Lapidus A."/>
            <person name="Nolan M."/>
            <person name="Lucas S."/>
            <person name="Glavina Del Rio T."/>
            <person name="Tice H."/>
            <person name="Cheng J.F."/>
            <person name="Tapia R."/>
            <person name="Han C."/>
            <person name="Goodwin L."/>
            <person name="Pitluck S."/>
            <person name="Liolios K."/>
            <person name="Pagani I."/>
            <person name="Ivanova N."/>
            <person name="Huntemann M."/>
            <person name="Mavromatis K."/>
            <person name="Mikhailova N."/>
            <person name="Pati A."/>
            <person name="Chen A."/>
            <person name="Palaniappan K."/>
            <person name="Land M."/>
            <person name="Brambilla E.M."/>
            <person name="Rohde M."/>
            <person name="Abt B."/>
            <person name="Verbarg S."/>
            <person name="Goker M."/>
            <person name="Bristow J."/>
            <person name="Eisen J.A."/>
            <person name="Markowitz V."/>
            <person name="Hugenholtz P."/>
            <person name="Kyrpides N.C."/>
            <person name="Klenk H.P."/>
            <person name="Woyke T."/>
        </authorList>
    </citation>
    <scope>NUCLEOTIDE SEQUENCE [LARGE SCALE GENOMIC DNA]</scope>
    <source>
        <strain evidence="4">ATCC 35100 / DSM 5205 / JP2</strain>
    </source>
</reference>
<dbReference type="PROSITE" id="PS51257">
    <property type="entry name" value="PROKAR_LIPOPROTEIN"/>
    <property type="match status" value="1"/>
</dbReference>
<dbReference type="Proteomes" id="UP000005317">
    <property type="component" value="Unassembled WGS sequence"/>
</dbReference>
<protein>
    <recommendedName>
        <fullName evidence="5">Lipoprotein</fullName>
    </recommendedName>
</protein>
<evidence type="ECO:0000313" key="4">
    <source>
        <dbReference type="Proteomes" id="UP000005317"/>
    </source>
</evidence>
<gene>
    <name evidence="3" type="ORF">Thini_2603</name>
</gene>
<keyword evidence="2" id="KW-0732">Signal</keyword>